<dbReference type="InterPro" id="IPR011008">
    <property type="entry name" value="Dimeric_a/b-barrel"/>
</dbReference>
<evidence type="ECO:0000256" key="1">
    <source>
        <dbReference type="ARBA" id="ARBA00007689"/>
    </source>
</evidence>
<feature type="transmembrane region" description="Helical" evidence="2">
    <location>
        <begin position="12"/>
        <end position="28"/>
    </location>
</feature>
<proteinExistence type="inferred from homology"/>
<evidence type="ECO:0000259" key="3">
    <source>
        <dbReference type="Pfam" id="PF03795"/>
    </source>
</evidence>
<sequence>MITYLTKNHNPYFLYFIVPFIFFLNGAVHGQNSSFDKGLANELGADQYGMKKYVMALLYAGENQNLSQEEKVRLQKEHLKNIQKLATEGKLVLAGPFMDDKALRGIYIFDVPTIEEAEALTATDPAIQARSLKMELKPWYGSAALLRVNKVHEKIAQKQP</sequence>
<dbReference type="EMBL" id="BQKE01000001">
    <property type="protein sequence ID" value="GJM60728.1"/>
    <property type="molecule type" value="Genomic_DNA"/>
</dbReference>
<comment type="caution">
    <text evidence="4">The sequence shown here is derived from an EMBL/GenBank/DDBJ whole genome shotgun (WGS) entry which is preliminary data.</text>
</comment>
<feature type="domain" description="YCII-related" evidence="3">
    <location>
        <begin position="56"/>
        <end position="139"/>
    </location>
</feature>
<organism evidence="4 5">
    <name type="scientific">Persicobacter diffluens</name>
    <dbReference type="NCBI Taxonomy" id="981"/>
    <lineage>
        <taxon>Bacteria</taxon>
        <taxon>Pseudomonadati</taxon>
        <taxon>Bacteroidota</taxon>
        <taxon>Cytophagia</taxon>
        <taxon>Cytophagales</taxon>
        <taxon>Persicobacteraceae</taxon>
        <taxon>Persicobacter</taxon>
    </lineage>
</organism>
<dbReference type="Proteomes" id="UP001310022">
    <property type="component" value="Unassembled WGS sequence"/>
</dbReference>
<gene>
    <name evidence="4" type="ORF">PEDI_12800</name>
</gene>
<keyword evidence="5" id="KW-1185">Reference proteome</keyword>
<comment type="similarity">
    <text evidence="1">Belongs to the YciI family.</text>
</comment>
<name>A0AAN4VW06_9BACT</name>
<dbReference type="AlphaFoldDB" id="A0AAN4VW06"/>
<evidence type="ECO:0000256" key="2">
    <source>
        <dbReference type="SAM" id="Phobius"/>
    </source>
</evidence>
<accession>A0AAN4VW06</accession>
<dbReference type="SUPFAM" id="SSF54909">
    <property type="entry name" value="Dimeric alpha+beta barrel"/>
    <property type="match status" value="1"/>
</dbReference>
<reference evidence="4 5" key="1">
    <citation type="submission" date="2021-12" db="EMBL/GenBank/DDBJ databases">
        <title>Genome sequencing of bacteria with rrn-lacking chromosome and rrn-plasmid.</title>
        <authorList>
            <person name="Anda M."/>
            <person name="Iwasaki W."/>
        </authorList>
    </citation>
    <scope>NUCLEOTIDE SEQUENCE [LARGE SCALE GENOMIC DNA]</scope>
    <source>
        <strain evidence="4 5">NBRC 15940</strain>
    </source>
</reference>
<dbReference type="Gene3D" id="3.30.70.1060">
    <property type="entry name" value="Dimeric alpha+beta barrel"/>
    <property type="match status" value="1"/>
</dbReference>
<dbReference type="InterPro" id="IPR005545">
    <property type="entry name" value="YCII"/>
</dbReference>
<keyword evidence="2" id="KW-1133">Transmembrane helix</keyword>
<protein>
    <recommendedName>
        <fullName evidence="3">YCII-related domain-containing protein</fullName>
    </recommendedName>
</protein>
<keyword evidence="2" id="KW-0472">Membrane</keyword>
<evidence type="ECO:0000313" key="4">
    <source>
        <dbReference type="EMBL" id="GJM60728.1"/>
    </source>
</evidence>
<dbReference type="Pfam" id="PF03795">
    <property type="entry name" value="YCII"/>
    <property type="match status" value="1"/>
</dbReference>
<keyword evidence="2" id="KW-0812">Transmembrane</keyword>
<evidence type="ECO:0000313" key="5">
    <source>
        <dbReference type="Proteomes" id="UP001310022"/>
    </source>
</evidence>